<feature type="domain" description="TF-B3" evidence="7">
    <location>
        <begin position="67"/>
        <end position="172"/>
    </location>
</feature>
<dbReference type="OrthoDB" id="2020802at2759"/>
<keyword evidence="4" id="KW-0804">Transcription</keyword>
<organism evidence="8 9">
    <name type="scientific">Elaeis guineensis var. tenera</name>
    <name type="common">Oil palm</name>
    <dbReference type="NCBI Taxonomy" id="51953"/>
    <lineage>
        <taxon>Eukaryota</taxon>
        <taxon>Viridiplantae</taxon>
        <taxon>Streptophyta</taxon>
        <taxon>Embryophyta</taxon>
        <taxon>Tracheophyta</taxon>
        <taxon>Spermatophyta</taxon>
        <taxon>Magnoliopsida</taxon>
        <taxon>Liliopsida</taxon>
        <taxon>Arecaceae</taxon>
        <taxon>Arecoideae</taxon>
        <taxon>Cocoseae</taxon>
        <taxon>Elaeidinae</taxon>
        <taxon>Elaeis</taxon>
    </lineage>
</organism>
<accession>A0A6J0PHD4</accession>
<feature type="region of interest" description="Disordered" evidence="6">
    <location>
        <begin position="287"/>
        <end position="336"/>
    </location>
</feature>
<feature type="compositionally biased region" description="Basic and acidic residues" evidence="6">
    <location>
        <begin position="12"/>
        <end position="21"/>
    </location>
</feature>
<name>A0A6J0PHD4_ELAGV</name>
<feature type="region of interest" description="Disordered" evidence="6">
    <location>
        <begin position="1"/>
        <end position="41"/>
    </location>
</feature>
<dbReference type="PANTHER" id="PTHR31140">
    <property type="entry name" value="B3 DOMAIN-CONTAINING TRANSCRIPTION FACTOR ABI3"/>
    <property type="match status" value="1"/>
</dbReference>
<feature type="compositionally biased region" description="Low complexity" evidence="6">
    <location>
        <begin position="26"/>
        <end position="39"/>
    </location>
</feature>
<keyword evidence="8" id="KW-1185">Reference proteome</keyword>
<keyword evidence="3" id="KW-0238">DNA-binding</keyword>
<keyword evidence="5" id="KW-0539">Nucleus</keyword>
<dbReference type="KEGG" id="egu:105043248"/>
<comment type="subcellular location">
    <subcellularLocation>
        <location evidence="1">Nucleus</location>
    </subcellularLocation>
</comment>
<dbReference type="GO" id="GO:0005634">
    <property type="term" value="C:nucleus"/>
    <property type="evidence" value="ECO:0007669"/>
    <property type="project" value="UniProtKB-SubCell"/>
</dbReference>
<dbReference type="Proteomes" id="UP000504607">
    <property type="component" value="Chromosome 4"/>
</dbReference>
<dbReference type="GO" id="GO:0003677">
    <property type="term" value="F:DNA binding"/>
    <property type="evidence" value="ECO:0007669"/>
    <property type="project" value="UniProtKB-KW"/>
</dbReference>
<dbReference type="GO" id="GO:0003700">
    <property type="term" value="F:DNA-binding transcription factor activity"/>
    <property type="evidence" value="ECO:0007669"/>
    <property type="project" value="InterPro"/>
</dbReference>
<dbReference type="InterPro" id="IPR003340">
    <property type="entry name" value="B3_DNA-bd"/>
</dbReference>
<dbReference type="SUPFAM" id="SSF101936">
    <property type="entry name" value="DNA-binding pseudobarrel domain"/>
    <property type="match status" value="1"/>
</dbReference>
<dbReference type="SMART" id="SM01019">
    <property type="entry name" value="B3"/>
    <property type="match status" value="1"/>
</dbReference>
<evidence type="ECO:0000256" key="6">
    <source>
        <dbReference type="SAM" id="MobiDB-lite"/>
    </source>
</evidence>
<gene>
    <name evidence="9" type="primary">LOC105043248</name>
</gene>
<evidence type="ECO:0000313" key="9">
    <source>
        <dbReference type="RefSeq" id="XP_019705311.1"/>
    </source>
</evidence>
<dbReference type="InterPro" id="IPR015300">
    <property type="entry name" value="DNA-bd_pseudobarrel_sf"/>
</dbReference>
<dbReference type="CDD" id="cd10017">
    <property type="entry name" value="B3_DNA"/>
    <property type="match status" value="1"/>
</dbReference>
<protein>
    <submittedName>
        <fullName evidence="9">B3 domain-containing protein Os02g0683500</fullName>
    </submittedName>
</protein>
<dbReference type="PROSITE" id="PS50863">
    <property type="entry name" value="B3"/>
    <property type="match status" value="1"/>
</dbReference>
<evidence type="ECO:0000256" key="4">
    <source>
        <dbReference type="ARBA" id="ARBA00023163"/>
    </source>
</evidence>
<evidence type="ECO:0000313" key="8">
    <source>
        <dbReference type="Proteomes" id="UP000504607"/>
    </source>
</evidence>
<dbReference type="InParanoid" id="A0A6J0PHD4"/>
<sequence length="336" mass="36261">MEFTQGRGDGFYSRDDDDSKRPPFIPSSCSSSSPTSSCTASRWTDVASGSGGAGGGDAPYVEKEHMFDKVVTPSDVGKLNRLVIPKQHAEKYFPLDASANEKGLLLCFEDRTGKSWRFRYSYWNSSQSYVMTKGWSRFVKEKRLDAGDTVSFCRGVGEAGRDRFFIDWRRRPEAHDPPLLPPRLPLPLPGISLARSVGPWGSRLFIPPAATVHDYGRGQLYGYNVARPGGGQFLFFRSAAVGSPQPGVQPGGGDGAVAGVPMVLDPLVHGPTTTKRVRLFGVNLDCPGSDGGADGGNGLSLNRRQMRPRSVLPLLESPQGGPDPSRATSSPGNEQQ</sequence>
<dbReference type="RefSeq" id="XP_019705311.1">
    <property type="nucleotide sequence ID" value="XM_019849752.2"/>
</dbReference>
<feature type="compositionally biased region" description="Polar residues" evidence="6">
    <location>
        <begin position="326"/>
        <end position="336"/>
    </location>
</feature>
<evidence type="ECO:0000256" key="1">
    <source>
        <dbReference type="ARBA" id="ARBA00004123"/>
    </source>
</evidence>
<keyword evidence="2" id="KW-0805">Transcription regulation</keyword>
<dbReference type="Gene3D" id="2.40.330.10">
    <property type="entry name" value="DNA-binding pseudobarrel domain"/>
    <property type="match status" value="1"/>
</dbReference>
<dbReference type="AlphaFoldDB" id="A0A6J0PHD4"/>
<proteinExistence type="predicted"/>
<dbReference type="FunCoup" id="A0A6J0PHD4">
    <property type="interactions" value="491"/>
</dbReference>
<dbReference type="PANTHER" id="PTHR31140:SF139">
    <property type="entry name" value="B3 DOMAIN-CONTAINING PROTEIN OS02G0455900-RELATED"/>
    <property type="match status" value="1"/>
</dbReference>
<evidence type="ECO:0000259" key="7">
    <source>
        <dbReference type="PROSITE" id="PS50863"/>
    </source>
</evidence>
<dbReference type="InterPro" id="IPR044800">
    <property type="entry name" value="LEC2-like"/>
</dbReference>
<reference evidence="9" key="1">
    <citation type="submission" date="2025-08" db="UniProtKB">
        <authorList>
            <consortium name="RefSeq"/>
        </authorList>
    </citation>
    <scope>IDENTIFICATION</scope>
</reference>
<evidence type="ECO:0000256" key="5">
    <source>
        <dbReference type="ARBA" id="ARBA00023242"/>
    </source>
</evidence>
<dbReference type="FunFam" id="2.40.330.10:FF:000002">
    <property type="entry name" value="B3 domain-containing protein"/>
    <property type="match status" value="1"/>
</dbReference>
<evidence type="ECO:0000256" key="2">
    <source>
        <dbReference type="ARBA" id="ARBA00023015"/>
    </source>
</evidence>
<dbReference type="Pfam" id="PF02362">
    <property type="entry name" value="B3"/>
    <property type="match status" value="1"/>
</dbReference>
<evidence type="ECO:0000256" key="3">
    <source>
        <dbReference type="ARBA" id="ARBA00023125"/>
    </source>
</evidence>
<dbReference type="GeneID" id="105043248"/>
<feature type="compositionally biased region" description="Gly residues" evidence="6">
    <location>
        <begin position="289"/>
        <end position="298"/>
    </location>
</feature>